<gene>
    <name evidence="2" type="ordered locus">Mlab_0295</name>
</gene>
<dbReference type="InterPro" id="IPR036388">
    <property type="entry name" value="WH-like_DNA-bd_sf"/>
</dbReference>
<dbReference type="eggNOG" id="arCOG00002">
    <property type="taxonomic scope" value="Archaea"/>
</dbReference>
<evidence type="ECO:0000313" key="3">
    <source>
        <dbReference type="Proteomes" id="UP000000365"/>
    </source>
</evidence>
<evidence type="ECO:0000259" key="1">
    <source>
        <dbReference type="Pfam" id="PF03551"/>
    </source>
</evidence>
<protein>
    <submittedName>
        <fullName evidence="2">Transcriptional regulator, PadR family</fullName>
    </submittedName>
</protein>
<keyword evidence="3" id="KW-1185">Reference proteome</keyword>
<dbReference type="HOGENOM" id="CLU_063440_4_1_2"/>
<accession>A2SQ65</accession>
<feature type="domain" description="Transcription regulator PadR N-terminal" evidence="1">
    <location>
        <begin position="31"/>
        <end position="93"/>
    </location>
</feature>
<dbReference type="Gene3D" id="1.10.10.10">
    <property type="entry name" value="Winged helix-like DNA-binding domain superfamily/Winged helix DNA-binding domain"/>
    <property type="match status" value="1"/>
</dbReference>
<name>A2SQ65_METLZ</name>
<dbReference type="KEGG" id="mla:Mlab_0295"/>
<evidence type="ECO:0000313" key="2">
    <source>
        <dbReference type="EMBL" id="ABN06471.1"/>
    </source>
</evidence>
<dbReference type="PANTHER" id="PTHR33169">
    <property type="entry name" value="PADR-FAMILY TRANSCRIPTIONAL REGULATOR"/>
    <property type="match status" value="1"/>
</dbReference>
<dbReference type="InterPro" id="IPR052509">
    <property type="entry name" value="Metal_resp_DNA-bind_regulator"/>
</dbReference>
<proteinExistence type="predicted"/>
<dbReference type="AlphaFoldDB" id="A2SQ65"/>
<dbReference type="PANTHER" id="PTHR33169:SF13">
    <property type="entry name" value="PADR-FAMILY TRANSCRIPTIONAL REGULATOR"/>
    <property type="match status" value="1"/>
</dbReference>
<dbReference type="Pfam" id="PF03551">
    <property type="entry name" value="PadR"/>
    <property type="match status" value="1"/>
</dbReference>
<dbReference type="SUPFAM" id="SSF46785">
    <property type="entry name" value="Winged helix' DNA-binding domain"/>
    <property type="match status" value="1"/>
</dbReference>
<reference evidence="2 3" key="1">
    <citation type="journal article" date="2009" name="Stand. Genomic Sci.">
        <title>Complete genome sequence of Methanocorpusculum labreanum type strain Z.</title>
        <authorList>
            <person name="Anderson I.J."/>
            <person name="Sieprawska-Lupa M."/>
            <person name="Goltsman E."/>
            <person name="Lapidus A."/>
            <person name="Copeland A."/>
            <person name="Glavina Del Rio T."/>
            <person name="Tice H."/>
            <person name="Dalin E."/>
            <person name="Barry K."/>
            <person name="Pitluck S."/>
            <person name="Hauser L."/>
            <person name="Land M."/>
            <person name="Lucas S."/>
            <person name="Richardson P."/>
            <person name="Whitman W.B."/>
            <person name="Kyrpides N.C."/>
        </authorList>
    </citation>
    <scope>NUCLEOTIDE SEQUENCE [LARGE SCALE GENOMIC DNA]</scope>
    <source>
        <strain evidence="3">ATCC 43576 / DSM 4855 / Z</strain>
    </source>
</reference>
<dbReference type="InterPro" id="IPR036390">
    <property type="entry name" value="WH_DNA-bd_sf"/>
</dbReference>
<dbReference type="Proteomes" id="UP000000365">
    <property type="component" value="Chromosome"/>
</dbReference>
<dbReference type="STRING" id="410358.Mlab_0295"/>
<organism evidence="2 3">
    <name type="scientific">Methanocorpusculum labreanum (strain ATCC 43576 / DSM 4855 / Z)</name>
    <dbReference type="NCBI Taxonomy" id="410358"/>
    <lineage>
        <taxon>Archaea</taxon>
        <taxon>Methanobacteriati</taxon>
        <taxon>Methanobacteriota</taxon>
        <taxon>Stenosarchaea group</taxon>
        <taxon>Methanomicrobia</taxon>
        <taxon>Methanomicrobiales</taxon>
        <taxon>Methanocorpusculaceae</taxon>
        <taxon>Methanocorpusculum</taxon>
    </lineage>
</organism>
<sequence length="115" mass="12876">MHRQTEQIMTLTLEKSPLTEAAYYILLSLYEPMHGYGIMQNVKVLSGERVNLGPGTLYGAINTLLEKGWIVSAGESDSRKKEYQITESGKKAVKYEILRLEELLANGKKITGVQT</sequence>
<dbReference type="InterPro" id="IPR005149">
    <property type="entry name" value="Tscrpt_reg_PadR_N"/>
</dbReference>
<dbReference type="EMBL" id="CP000559">
    <property type="protein sequence ID" value="ABN06471.1"/>
    <property type="molecule type" value="Genomic_DNA"/>
</dbReference>